<keyword evidence="1" id="KW-1133">Transmembrane helix</keyword>
<feature type="transmembrane region" description="Helical" evidence="1">
    <location>
        <begin position="72"/>
        <end position="94"/>
    </location>
</feature>
<organism evidence="2 3">
    <name type="scientific">Pseudomonas songnenensis</name>
    <dbReference type="NCBI Taxonomy" id="1176259"/>
    <lineage>
        <taxon>Bacteria</taxon>
        <taxon>Pseudomonadati</taxon>
        <taxon>Pseudomonadota</taxon>
        <taxon>Gammaproteobacteria</taxon>
        <taxon>Pseudomonadales</taxon>
        <taxon>Pseudomonadaceae</taxon>
        <taxon>Pseudomonas</taxon>
    </lineage>
</organism>
<comment type="caution">
    <text evidence="2">The sequence shown here is derived from an EMBL/GenBank/DDBJ whole genome shotgun (WGS) entry which is preliminary data.</text>
</comment>
<keyword evidence="3" id="KW-1185">Reference proteome</keyword>
<gene>
    <name evidence="2" type="ORF">EA798_07155</name>
</gene>
<evidence type="ECO:0000313" key="2">
    <source>
        <dbReference type="EMBL" id="RMH98177.1"/>
    </source>
</evidence>
<evidence type="ECO:0000256" key="1">
    <source>
        <dbReference type="SAM" id="Phobius"/>
    </source>
</evidence>
<evidence type="ECO:0000313" key="3">
    <source>
        <dbReference type="Proteomes" id="UP000279228"/>
    </source>
</evidence>
<sequence length="104" mass="11496">MAVRQLDYVTVIWIKLVGQYSGVDYRSLPTVLGQMALVRLNFLSILAVMSDLVTVVPVCLRLITPIFNCFDLGVMLMVSTVVFEWCGTALRVFLSSNNGAFGCN</sequence>
<keyword evidence="1" id="KW-0812">Transmembrane</keyword>
<evidence type="ECO:0008006" key="4">
    <source>
        <dbReference type="Google" id="ProtNLM"/>
    </source>
</evidence>
<accession>A0ABX9UYG0</accession>
<reference evidence="2 3" key="1">
    <citation type="submission" date="2018-10" db="EMBL/GenBank/DDBJ databases">
        <title>Pseudomonas songnenensis NEAU-ST5-5(T) genome.</title>
        <authorList>
            <person name="Pengp J."/>
            <person name="Liu Z.-P."/>
        </authorList>
    </citation>
    <scope>NUCLEOTIDE SEQUENCE [LARGE SCALE GENOMIC DNA]</scope>
    <source>
        <strain evidence="2 3">NEAU-ST5-5</strain>
    </source>
</reference>
<dbReference type="EMBL" id="RFFN01000002">
    <property type="protein sequence ID" value="RMH98177.1"/>
    <property type="molecule type" value="Genomic_DNA"/>
</dbReference>
<keyword evidence="1" id="KW-0472">Membrane</keyword>
<protein>
    <recommendedName>
        <fullName evidence="4">TRAP transporter large permease subunit</fullName>
    </recommendedName>
</protein>
<proteinExistence type="predicted"/>
<dbReference type="Proteomes" id="UP000279228">
    <property type="component" value="Unassembled WGS sequence"/>
</dbReference>
<name>A0ABX9UYG0_9PSED</name>
<feature type="transmembrane region" description="Helical" evidence="1">
    <location>
        <begin position="36"/>
        <end position="60"/>
    </location>
</feature>